<dbReference type="InterPro" id="IPR017968">
    <property type="entry name" value="Acylphosphatase_CS"/>
</dbReference>
<organism evidence="8 9">
    <name type="scientific">Thiohalocapsa marina</name>
    <dbReference type="NCBI Taxonomy" id="424902"/>
    <lineage>
        <taxon>Bacteria</taxon>
        <taxon>Pseudomonadati</taxon>
        <taxon>Pseudomonadota</taxon>
        <taxon>Gammaproteobacteria</taxon>
        <taxon>Chromatiales</taxon>
        <taxon>Chromatiaceae</taxon>
        <taxon>Thiohalocapsa</taxon>
    </lineage>
</organism>
<dbReference type="GO" id="GO:0003998">
    <property type="term" value="F:acylphosphatase activity"/>
    <property type="evidence" value="ECO:0007669"/>
    <property type="project" value="UniProtKB-EC"/>
</dbReference>
<protein>
    <recommendedName>
        <fullName evidence="3 5">acylphosphatase</fullName>
        <ecNumber evidence="2 5">3.6.1.7</ecNumber>
    </recommendedName>
</protein>
<feature type="active site" evidence="5">
    <location>
        <position position="28"/>
    </location>
</feature>
<dbReference type="InterPro" id="IPR020456">
    <property type="entry name" value="Acylphosphatase"/>
</dbReference>
<dbReference type="RefSeq" id="WP_150091877.1">
    <property type="nucleotide sequence ID" value="NZ_JBFUOH010000048.1"/>
</dbReference>
<dbReference type="InterPro" id="IPR036046">
    <property type="entry name" value="Acylphosphatase-like_dom_sf"/>
</dbReference>
<dbReference type="OrthoDB" id="5295388at2"/>
<evidence type="ECO:0000259" key="7">
    <source>
        <dbReference type="PROSITE" id="PS51160"/>
    </source>
</evidence>
<evidence type="ECO:0000256" key="5">
    <source>
        <dbReference type="PROSITE-ProRule" id="PRU00520"/>
    </source>
</evidence>
<dbReference type="EC" id="3.6.1.7" evidence="2 5"/>
<keyword evidence="9" id="KW-1185">Reference proteome</keyword>
<proteinExistence type="inferred from homology"/>
<evidence type="ECO:0000256" key="3">
    <source>
        <dbReference type="ARBA" id="ARBA00015991"/>
    </source>
</evidence>
<dbReference type="InterPro" id="IPR001792">
    <property type="entry name" value="Acylphosphatase-like_dom"/>
</dbReference>
<evidence type="ECO:0000256" key="4">
    <source>
        <dbReference type="ARBA" id="ARBA00047645"/>
    </source>
</evidence>
<feature type="domain" description="Acylphosphatase-like" evidence="7">
    <location>
        <begin position="13"/>
        <end position="98"/>
    </location>
</feature>
<comment type="caution">
    <text evidence="8">The sequence shown here is derived from an EMBL/GenBank/DDBJ whole genome shotgun (WGS) entry which is preliminary data.</text>
</comment>
<gene>
    <name evidence="8" type="ORF">F2Q65_07165</name>
</gene>
<evidence type="ECO:0000256" key="2">
    <source>
        <dbReference type="ARBA" id="ARBA00012150"/>
    </source>
</evidence>
<evidence type="ECO:0000256" key="6">
    <source>
        <dbReference type="RuleBase" id="RU004168"/>
    </source>
</evidence>
<name>A0A5M8FRU3_9GAMM</name>
<reference evidence="8 9" key="1">
    <citation type="submission" date="2019-09" db="EMBL/GenBank/DDBJ databases">
        <title>Whole-genome sequence of the purple sulfur bacterium Thiohalocapsa marina DSM 19078.</title>
        <authorList>
            <person name="Kyndt J.A."/>
            <person name="Meyer T.E."/>
        </authorList>
    </citation>
    <scope>NUCLEOTIDE SEQUENCE [LARGE SCALE GENOMIC DNA]</scope>
    <source>
        <strain evidence="8 9">DSM 19078</strain>
    </source>
</reference>
<dbReference type="PANTHER" id="PTHR47268:SF4">
    <property type="entry name" value="ACYLPHOSPHATASE"/>
    <property type="match status" value="1"/>
</dbReference>
<dbReference type="Pfam" id="PF00708">
    <property type="entry name" value="Acylphosphatase"/>
    <property type="match status" value="1"/>
</dbReference>
<dbReference type="PROSITE" id="PS00150">
    <property type="entry name" value="ACYLPHOSPHATASE_1"/>
    <property type="match status" value="1"/>
</dbReference>
<comment type="catalytic activity">
    <reaction evidence="4 5">
        <text>an acyl phosphate + H2O = a carboxylate + phosphate + H(+)</text>
        <dbReference type="Rhea" id="RHEA:14965"/>
        <dbReference type="ChEBI" id="CHEBI:15377"/>
        <dbReference type="ChEBI" id="CHEBI:15378"/>
        <dbReference type="ChEBI" id="CHEBI:29067"/>
        <dbReference type="ChEBI" id="CHEBI:43474"/>
        <dbReference type="ChEBI" id="CHEBI:59918"/>
        <dbReference type="EC" id="3.6.1.7"/>
    </reaction>
</comment>
<dbReference type="SUPFAM" id="SSF54975">
    <property type="entry name" value="Acylphosphatase/BLUF domain-like"/>
    <property type="match status" value="1"/>
</dbReference>
<dbReference type="Proteomes" id="UP000322981">
    <property type="component" value="Unassembled WGS sequence"/>
</dbReference>
<evidence type="ECO:0000256" key="1">
    <source>
        <dbReference type="ARBA" id="ARBA00005614"/>
    </source>
</evidence>
<comment type="similarity">
    <text evidence="1 6">Belongs to the acylphosphatase family.</text>
</comment>
<evidence type="ECO:0000313" key="9">
    <source>
        <dbReference type="Proteomes" id="UP000322981"/>
    </source>
</evidence>
<evidence type="ECO:0000313" key="8">
    <source>
        <dbReference type="EMBL" id="KAA6185775.1"/>
    </source>
</evidence>
<dbReference type="Gene3D" id="3.30.70.100">
    <property type="match status" value="1"/>
</dbReference>
<dbReference type="NCBIfam" id="NF011022">
    <property type="entry name" value="PRK14451.1"/>
    <property type="match status" value="1"/>
</dbReference>
<feature type="active site" evidence="5">
    <location>
        <position position="46"/>
    </location>
</feature>
<dbReference type="AlphaFoldDB" id="A0A5M8FRU3"/>
<accession>A0A5M8FRU3</accession>
<keyword evidence="5" id="KW-0378">Hydrolase</keyword>
<dbReference type="PANTHER" id="PTHR47268">
    <property type="entry name" value="ACYLPHOSPHATASE"/>
    <property type="match status" value="1"/>
</dbReference>
<dbReference type="EMBL" id="VWXX01000007">
    <property type="protein sequence ID" value="KAA6185775.1"/>
    <property type="molecule type" value="Genomic_DNA"/>
</dbReference>
<dbReference type="NCBIfam" id="NF011000">
    <property type="entry name" value="PRK14426.1"/>
    <property type="match status" value="1"/>
</dbReference>
<dbReference type="PROSITE" id="PS51160">
    <property type="entry name" value="ACYLPHOSPHATASE_3"/>
    <property type="match status" value="1"/>
</dbReference>
<sequence length="98" mass="10313">MSDLHQDASGQVCVLCHVAGHVQGVFFRASTREQAKNLGLTGHARNLPDGRVEVLACGPAEAVDALRAWLSRGPANARVTGVACEPMAYRPLTGFVTG</sequence>